<gene>
    <name evidence="2" type="ORF">C7K08_12610</name>
</gene>
<dbReference type="EMBL" id="PXVC01000105">
    <property type="protein sequence ID" value="PSI00543.1"/>
    <property type="molecule type" value="Genomic_DNA"/>
</dbReference>
<dbReference type="PROSITE" id="PS50943">
    <property type="entry name" value="HTH_CROC1"/>
    <property type="match status" value="1"/>
</dbReference>
<dbReference type="InterPro" id="IPR013435">
    <property type="entry name" value="Mobile_mystery_prot_A"/>
</dbReference>
<dbReference type="NCBIfam" id="TIGR02612">
    <property type="entry name" value="mob_myst_A"/>
    <property type="match status" value="1"/>
</dbReference>
<dbReference type="Gene3D" id="1.10.260.40">
    <property type="entry name" value="lambda repressor-like DNA-binding domains"/>
    <property type="match status" value="1"/>
</dbReference>
<accession>A0A2P7EBF3</accession>
<evidence type="ECO:0000313" key="2">
    <source>
        <dbReference type="EMBL" id="PSI00543.1"/>
    </source>
</evidence>
<reference evidence="3" key="1">
    <citation type="submission" date="2018-03" db="EMBL/GenBank/DDBJ databases">
        <title>Ecological and genomic features of two cosmopolitan and abundant freshwater picocyanobacteria.</title>
        <authorList>
            <person name="Cabello-Yeves P.J."/>
            <person name="Picazo A."/>
            <person name="Camacho A."/>
            <person name="Callieri C."/>
            <person name="Rosselli R."/>
            <person name="Roda-Garcia J."/>
            <person name="Coutinho F.H."/>
            <person name="Rodriguez-Valera F."/>
        </authorList>
    </citation>
    <scope>NUCLEOTIDE SEQUENCE [LARGE SCALE GENOMIC DNA]</scope>
    <source>
        <strain evidence="3">Tous</strain>
    </source>
</reference>
<dbReference type="InterPro" id="IPR010982">
    <property type="entry name" value="Lambda_DNA-bd_dom_sf"/>
</dbReference>
<name>A0A2P7EBF3_9SYNE</name>
<organism evidence="2 3">
    <name type="scientific">Synechococcus lacustris str. Tous</name>
    <dbReference type="NCBI Taxonomy" id="1910958"/>
    <lineage>
        <taxon>Bacteria</taxon>
        <taxon>Bacillati</taxon>
        <taxon>Cyanobacteriota</taxon>
        <taxon>Cyanophyceae</taxon>
        <taxon>Synechococcales</taxon>
        <taxon>Synechococcaceae</taxon>
        <taxon>Synechococcus</taxon>
    </lineage>
</organism>
<protein>
    <submittedName>
        <fullName evidence="2">Mobile mystery protein A</fullName>
    </submittedName>
</protein>
<proteinExistence type="predicted"/>
<feature type="domain" description="HTH cro/C1-type" evidence="1">
    <location>
        <begin position="32"/>
        <end position="88"/>
    </location>
</feature>
<dbReference type="SMART" id="SM00530">
    <property type="entry name" value="HTH_XRE"/>
    <property type="match status" value="1"/>
</dbReference>
<dbReference type="Pfam" id="PF01381">
    <property type="entry name" value="HTH_3"/>
    <property type="match status" value="1"/>
</dbReference>
<dbReference type="InterPro" id="IPR001387">
    <property type="entry name" value="Cro/C1-type_HTH"/>
</dbReference>
<dbReference type="SUPFAM" id="SSF47413">
    <property type="entry name" value="lambda repressor-like DNA-binding domains"/>
    <property type="match status" value="1"/>
</dbReference>
<dbReference type="CDD" id="cd00093">
    <property type="entry name" value="HTH_XRE"/>
    <property type="match status" value="1"/>
</dbReference>
<dbReference type="AlphaFoldDB" id="A0A2P7EBF3"/>
<dbReference type="GO" id="GO:0003677">
    <property type="term" value="F:DNA binding"/>
    <property type="evidence" value="ECO:0007669"/>
    <property type="project" value="InterPro"/>
</dbReference>
<evidence type="ECO:0000259" key="1">
    <source>
        <dbReference type="PROSITE" id="PS50943"/>
    </source>
</evidence>
<keyword evidence="3" id="KW-1185">Reference proteome</keyword>
<sequence>MNAKELRLAQMDAVLQDAASHPLPPRPPAGWLRAIREALGMTSGVLAERLGVTASGARKLEQAEAVDAITLGTLRRVAEALDCDLQYALVPRRPLREMRWQQALHLAQQWQQRAGRTMALEAQPVASPSAAANERLEAMALEILHTSGTRLWD</sequence>
<dbReference type="Proteomes" id="UP000240206">
    <property type="component" value="Unassembled WGS sequence"/>
</dbReference>
<evidence type="ECO:0000313" key="3">
    <source>
        <dbReference type="Proteomes" id="UP000240206"/>
    </source>
</evidence>
<comment type="caution">
    <text evidence="2">The sequence shown here is derived from an EMBL/GenBank/DDBJ whole genome shotgun (WGS) entry which is preliminary data.</text>
</comment>